<sequence>MGNDPGNPAIRAELEPKMPVYCMSTGEAGVEYILNRLLPVERQTSATQTSLRCVTEPETGERDPRAQIRKL</sequence>
<dbReference type="Proteomes" id="UP001066276">
    <property type="component" value="Chromosome 9"/>
</dbReference>
<organism evidence="2 3">
    <name type="scientific">Pleurodeles waltl</name>
    <name type="common">Iberian ribbed newt</name>
    <dbReference type="NCBI Taxonomy" id="8319"/>
    <lineage>
        <taxon>Eukaryota</taxon>
        <taxon>Metazoa</taxon>
        <taxon>Chordata</taxon>
        <taxon>Craniata</taxon>
        <taxon>Vertebrata</taxon>
        <taxon>Euteleostomi</taxon>
        <taxon>Amphibia</taxon>
        <taxon>Batrachia</taxon>
        <taxon>Caudata</taxon>
        <taxon>Salamandroidea</taxon>
        <taxon>Salamandridae</taxon>
        <taxon>Pleurodelinae</taxon>
        <taxon>Pleurodeles</taxon>
    </lineage>
</organism>
<keyword evidence="3" id="KW-1185">Reference proteome</keyword>
<reference evidence="2" key="1">
    <citation type="journal article" date="2022" name="bioRxiv">
        <title>Sequencing and chromosome-scale assembly of the giantPleurodeles waltlgenome.</title>
        <authorList>
            <person name="Brown T."/>
            <person name="Elewa A."/>
            <person name="Iarovenko S."/>
            <person name="Subramanian E."/>
            <person name="Araus A.J."/>
            <person name="Petzold A."/>
            <person name="Susuki M."/>
            <person name="Suzuki K.-i.T."/>
            <person name="Hayashi T."/>
            <person name="Toyoda A."/>
            <person name="Oliveira C."/>
            <person name="Osipova E."/>
            <person name="Leigh N.D."/>
            <person name="Simon A."/>
            <person name="Yun M.H."/>
        </authorList>
    </citation>
    <scope>NUCLEOTIDE SEQUENCE</scope>
    <source>
        <strain evidence="2">20211129_DDA</strain>
        <tissue evidence="2">Liver</tissue>
    </source>
</reference>
<evidence type="ECO:0000313" key="2">
    <source>
        <dbReference type="EMBL" id="KAJ1111073.1"/>
    </source>
</evidence>
<proteinExistence type="predicted"/>
<feature type="compositionally biased region" description="Basic and acidic residues" evidence="1">
    <location>
        <begin position="59"/>
        <end position="71"/>
    </location>
</feature>
<name>A0AAV7ND16_PLEWA</name>
<comment type="caution">
    <text evidence="2">The sequence shown here is derived from an EMBL/GenBank/DDBJ whole genome shotgun (WGS) entry which is preliminary data.</text>
</comment>
<dbReference type="EMBL" id="JANPWB010000013">
    <property type="protein sequence ID" value="KAJ1111073.1"/>
    <property type="molecule type" value="Genomic_DNA"/>
</dbReference>
<protein>
    <submittedName>
        <fullName evidence="2">Uncharacterized protein</fullName>
    </submittedName>
</protein>
<dbReference type="AlphaFoldDB" id="A0AAV7ND16"/>
<accession>A0AAV7ND16</accession>
<gene>
    <name evidence="2" type="ORF">NDU88_008411</name>
</gene>
<feature type="region of interest" description="Disordered" evidence="1">
    <location>
        <begin position="46"/>
        <end position="71"/>
    </location>
</feature>
<evidence type="ECO:0000256" key="1">
    <source>
        <dbReference type="SAM" id="MobiDB-lite"/>
    </source>
</evidence>
<evidence type="ECO:0000313" key="3">
    <source>
        <dbReference type="Proteomes" id="UP001066276"/>
    </source>
</evidence>